<dbReference type="SUPFAM" id="SSF53254">
    <property type="entry name" value="Phosphoglycerate mutase-like"/>
    <property type="match status" value="1"/>
</dbReference>
<dbReference type="InterPro" id="IPR029033">
    <property type="entry name" value="His_PPase_superfam"/>
</dbReference>
<dbReference type="Proteomes" id="UP000503264">
    <property type="component" value="Chromosome"/>
</dbReference>
<organism evidence="1 2">
    <name type="scientific">Campylobacter mucosalis CCUG 21559</name>
    <dbReference type="NCBI Taxonomy" id="1032067"/>
    <lineage>
        <taxon>Bacteria</taxon>
        <taxon>Pseudomonadati</taxon>
        <taxon>Campylobacterota</taxon>
        <taxon>Epsilonproteobacteria</taxon>
        <taxon>Campylobacterales</taxon>
        <taxon>Campylobacteraceae</taxon>
        <taxon>Campylobacter</taxon>
    </lineage>
</organism>
<dbReference type="InterPro" id="IPR013078">
    <property type="entry name" value="His_Pase_superF_clade-1"/>
</dbReference>
<evidence type="ECO:0000313" key="2">
    <source>
        <dbReference type="Proteomes" id="UP000503264"/>
    </source>
</evidence>
<accession>A0A6G5QHW9</accession>
<dbReference type="CDD" id="cd07067">
    <property type="entry name" value="HP_PGM_like"/>
    <property type="match status" value="1"/>
</dbReference>
<dbReference type="RefSeq" id="WP_171993944.1">
    <property type="nucleotide sequence ID" value="NZ_CP012542.1"/>
</dbReference>
<sequence length="166" mass="18809">MKRIYFMRHAKAESQSDNKKDFTRELSSRGKEDIELMAKVLKGLNVKIDAVFCSEATRCEHSAKRLIAELNLKKKPKSVASFYNASYEKLLSFISGIDDKFNDVLIIAHNPAITEICEHLSDSAIGNIPTSGVFAIEFECEFANIKEGEGRALFFEYPKKYKKSSK</sequence>
<name>A0A6G5QHW9_9BACT</name>
<proteinExistence type="predicted"/>
<dbReference type="Pfam" id="PF00300">
    <property type="entry name" value="His_Phos_1"/>
    <property type="match status" value="1"/>
</dbReference>
<evidence type="ECO:0000313" key="1">
    <source>
        <dbReference type="EMBL" id="QCD45096.1"/>
    </source>
</evidence>
<gene>
    <name evidence="1" type="primary">sixA</name>
    <name evidence="1" type="ORF">CMUC_1332</name>
</gene>
<reference evidence="1 2" key="1">
    <citation type="submission" date="2016-07" db="EMBL/GenBank/DDBJ databases">
        <title>Comparative genomics of the Campylobacter concisus group.</title>
        <authorList>
            <person name="Miller W.G."/>
            <person name="Yee E."/>
            <person name="Chapman M.H."/>
            <person name="Huynh S."/>
            <person name="Bono J.L."/>
            <person name="On S.L.W."/>
            <person name="StLeger J."/>
            <person name="Foster G."/>
            <person name="Parker C.T."/>
        </authorList>
    </citation>
    <scope>NUCLEOTIDE SEQUENCE [LARGE SCALE GENOMIC DNA]</scope>
    <source>
        <strain evidence="1 2">CCUG 21559</strain>
    </source>
</reference>
<protein>
    <submittedName>
        <fullName evidence="1">Phosphohistidine phosphatase</fullName>
    </submittedName>
</protein>
<dbReference type="AlphaFoldDB" id="A0A6G5QHW9"/>
<dbReference type="EMBL" id="CP012542">
    <property type="protein sequence ID" value="QCD45096.1"/>
    <property type="molecule type" value="Genomic_DNA"/>
</dbReference>
<dbReference type="Gene3D" id="3.40.50.1240">
    <property type="entry name" value="Phosphoglycerate mutase-like"/>
    <property type="match status" value="1"/>
</dbReference>
<keyword evidence="2" id="KW-1185">Reference proteome</keyword>